<keyword evidence="3" id="KW-0028">Amino-acid biosynthesis</keyword>
<evidence type="ECO:0000313" key="9">
    <source>
        <dbReference type="Proteomes" id="UP000215374"/>
    </source>
</evidence>
<dbReference type="Gene3D" id="3.40.50.720">
    <property type="entry name" value="NAD(P)-binding Rossmann-like Domain"/>
    <property type="match status" value="1"/>
</dbReference>
<dbReference type="EMBL" id="LT906467">
    <property type="protein sequence ID" value="SNV73559.1"/>
    <property type="molecule type" value="Genomic_DNA"/>
</dbReference>
<dbReference type="Gene3D" id="3.40.50.10860">
    <property type="entry name" value="Leucine Dehydrogenase, chain A, domain 1"/>
    <property type="match status" value="1"/>
</dbReference>
<dbReference type="CDD" id="cd01065">
    <property type="entry name" value="NAD_bind_Shikimate_DH"/>
    <property type="match status" value="1"/>
</dbReference>
<dbReference type="GO" id="GO:0019632">
    <property type="term" value="P:shikimate metabolic process"/>
    <property type="evidence" value="ECO:0007669"/>
    <property type="project" value="TreeGrafter"/>
</dbReference>
<dbReference type="NCBIfam" id="TIGR01809">
    <property type="entry name" value="Shik-DH-AROM"/>
    <property type="match status" value="1"/>
</dbReference>
<dbReference type="GO" id="GO:0009423">
    <property type="term" value="P:chorismate biosynthetic process"/>
    <property type="evidence" value="ECO:0007669"/>
    <property type="project" value="UniProtKB-UniPathway"/>
</dbReference>
<gene>
    <name evidence="8" type="primary">aroE</name>
    <name evidence="8" type="ORF">SAMEA4535761_01435</name>
</gene>
<dbReference type="GO" id="GO:0009073">
    <property type="term" value="P:aromatic amino acid family biosynthetic process"/>
    <property type="evidence" value="ECO:0007669"/>
    <property type="project" value="UniProtKB-KW"/>
</dbReference>
<feature type="domain" description="Shikimate dehydrogenase substrate binding N-terminal" evidence="6">
    <location>
        <begin position="17"/>
        <end position="99"/>
    </location>
</feature>
<dbReference type="OrthoDB" id="9776868at2"/>
<dbReference type="InterPro" id="IPR036291">
    <property type="entry name" value="NAD(P)-bd_dom_sf"/>
</dbReference>
<dbReference type="Pfam" id="PF18317">
    <property type="entry name" value="SDH_C"/>
    <property type="match status" value="1"/>
</dbReference>
<evidence type="ECO:0000259" key="5">
    <source>
        <dbReference type="Pfam" id="PF01488"/>
    </source>
</evidence>
<dbReference type="InterPro" id="IPR022893">
    <property type="entry name" value="Shikimate_DH_fam"/>
</dbReference>
<dbReference type="Pfam" id="PF01488">
    <property type="entry name" value="Shikimate_DH"/>
    <property type="match status" value="1"/>
</dbReference>
<dbReference type="UniPathway" id="UPA00053">
    <property type="reaction ID" value="UER00087"/>
</dbReference>
<dbReference type="InterPro" id="IPR010110">
    <property type="entry name" value="Shikimate_DH_AroM-type"/>
</dbReference>
<evidence type="ECO:0000256" key="2">
    <source>
        <dbReference type="ARBA" id="ARBA00012962"/>
    </source>
</evidence>
<evidence type="ECO:0000256" key="3">
    <source>
        <dbReference type="ARBA" id="ARBA00023141"/>
    </source>
</evidence>
<dbReference type="PANTHER" id="PTHR21089">
    <property type="entry name" value="SHIKIMATE DEHYDROGENASE"/>
    <property type="match status" value="1"/>
</dbReference>
<evidence type="ECO:0000259" key="7">
    <source>
        <dbReference type="Pfam" id="PF18317"/>
    </source>
</evidence>
<dbReference type="InterPro" id="IPR041121">
    <property type="entry name" value="SDH_C"/>
</dbReference>
<organism evidence="8 9">
    <name type="scientific">Corynebacterium imitans</name>
    <dbReference type="NCBI Taxonomy" id="156978"/>
    <lineage>
        <taxon>Bacteria</taxon>
        <taxon>Bacillati</taxon>
        <taxon>Actinomycetota</taxon>
        <taxon>Actinomycetes</taxon>
        <taxon>Mycobacteriales</taxon>
        <taxon>Corynebacteriaceae</taxon>
        <taxon>Corynebacterium</taxon>
    </lineage>
</organism>
<evidence type="ECO:0000256" key="4">
    <source>
        <dbReference type="ARBA" id="ARBA00049442"/>
    </source>
</evidence>
<dbReference type="AlphaFoldDB" id="A0A239ZRI9"/>
<comment type="pathway">
    <text evidence="1">Metabolic intermediate biosynthesis; chorismate biosynthesis; chorismate from D-erythrose 4-phosphate and phosphoenolpyruvate: step 4/7.</text>
</comment>
<evidence type="ECO:0000259" key="6">
    <source>
        <dbReference type="Pfam" id="PF08501"/>
    </source>
</evidence>
<reference evidence="8 9" key="1">
    <citation type="submission" date="2017-06" db="EMBL/GenBank/DDBJ databases">
        <authorList>
            <consortium name="Pathogen Informatics"/>
        </authorList>
    </citation>
    <scope>NUCLEOTIDE SEQUENCE [LARGE SCALE GENOMIC DNA]</scope>
    <source>
        <strain evidence="8 9">NCTC13015</strain>
    </source>
</reference>
<dbReference type="PANTHER" id="PTHR21089:SF1">
    <property type="entry name" value="BIFUNCTIONAL 3-DEHYDROQUINATE DEHYDRATASE_SHIKIMATE DEHYDROGENASE, CHLOROPLASTIC"/>
    <property type="match status" value="1"/>
</dbReference>
<feature type="domain" description="SDH C-terminal" evidence="7">
    <location>
        <begin position="243"/>
        <end position="272"/>
    </location>
</feature>
<name>A0A239ZRI9_9CORY</name>
<keyword evidence="8" id="KW-0560">Oxidoreductase</keyword>
<dbReference type="SUPFAM" id="SSF51735">
    <property type="entry name" value="NAD(P)-binding Rossmann-fold domains"/>
    <property type="match status" value="1"/>
</dbReference>
<dbReference type="InterPro" id="IPR006151">
    <property type="entry name" value="Shikm_DH/Glu-tRNA_Rdtase"/>
</dbReference>
<sequence length="292" mass="31198">MEKETGVPRIVRHRAAVLGSPIAHSLSPVLHHAGYKAAELDDWAYERIECTAEELPTIVGQAAPEYRGFSVTMPAKFAALEFATEVTQRARAIGSANTLVRTSEGWRADNTDCEGIHTALKALLGDEPPTRALVIGSGGTARPALWALQEQGASEIVVVNRSDRSAEVAELVSGVDTRFVDYSADLFELSAWADVIVSTVPAAGVEPYAPQLGHAPVLDVIYDPWPTPLAVRAASNGYPTVGGLTMLAGQSYSQFEQFTGVAAPRTAMREALFAHWESMHANDGQDTGPTSD</sequence>
<dbReference type="EC" id="1.1.1.25" evidence="2"/>
<keyword evidence="3" id="KW-0057">Aromatic amino acid biosynthesis</keyword>
<dbReference type="GO" id="GO:0005829">
    <property type="term" value="C:cytosol"/>
    <property type="evidence" value="ECO:0007669"/>
    <property type="project" value="TreeGrafter"/>
</dbReference>
<dbReference type="GO" id="GO:0004764">
    <property type="term" value="F:shikimate 3-dehydrogenase (NADP+) activity"/>
    <property type="evidence" value="ECO:0007669"/>
    <property type="project" value="UniProtKB-EC"/>
</dbReference>
<dbReference type="Proteomes" id="UP000215374">
    <property type="component" value="Chromosome 1"/>
</dbReference>
<dbReference type="GO" id="GO:0050661">
    <property type="term" value="F:NADP binding"/>
    <property type="evidence" value="ECO:0007669"/>
    <property type="project" value="TreeGrafter"/>
</dbReference>
<dbReference type="NCBIfam" id="NF001311">
    <property type="entry name" value="PRK00258.1-3"/>
    <property type="match status" value="1"/>
</dbReference>
<proteinExistence type="predicted"/>
<dbReference type="InterPro" id="IPR013708">
    <property type="entry name" value="Shikimate_DH-bd_N"/>
</dbReference>
<protein>
    <recommendedName>
        <fullName evidence="2">shikimate dehydrogenase (NADP(+))</fullName>
        <ecNumber evidence="2">1.1.1.25</ecNumber>
    </recommendedName>
</protein>
<accession>A0A239ZRI9</accession>
<comment type="catalytic activity">
    <reaction evidence="4">
        <text>shikimate + NADP(+) = 3-dehydroshikimate + NADPH + H(+)</text>
        <dbReference type="Rhea" id="RHEA:17737"/>
        <dbReference type="ChEBI" id="CHEBI:15378"/>
        <dbReference type="ChEBI" id="CHEBI:16630"/>
        <dbReference type="ChEBI" id="CHEBI:36208"/>
        <dbReference type="ChEBI" id="CHEBI:57783"/>
        <dbReference type="ChEBI" id="CHEBI:58349"/>
        <dbReference type="EC" id="1.1.1.25"/>
    </reaction>
</comment>
<dbReference type="Pfam" id="PF08501">
    <property type="entry name" value="Shikimate_dh_N"/>
    <property type="match status" value="1"/>
</dbReference>
<evidence type="ECO:0000313" key="8">
    <source>
        <dbReference type="EMBL" id="SNV73559.1"/>
    </source>
</evidence>
<dbReference type="RefSeq" id="WP_051904859.1">
    <property type="nucleotide sequence ID" value="NZ_CP009211.1"/>
</dbReference>
<dbReference type="InterPro" id="IPR046346">
    <property type="entry name" value="Aminoacid_DH-like_N_sf"/>
</dbReference>
<dbReference type="SUPFAM" id="SSF53223">
    <property type="entry name" value="Aminoacid dehydrogenase-like, N-terminal domain"/>
    <property type="match status" value="1"/>
</dbReference>
<feature type="domain" description="Quinate/shikimate 5-dehydrogenase/glutamyl-tRNA reductase" evidence="5">
    <location>
        <begin position="130"/>
        <end position="200"/>
    </location>
</feature>
<evidence type="ECO:0000256" key="1">
    <source>
        <dbReference type="ARBA" id="ARBA00004871"/>
    </source>
</evidence>